<reference evidence="2" key="1">
    <citation type="submission" date="2024-02" db="EMBL/GenBank/DDBJ databases">
        <authorList>
            <consortium name="ELIXIR-Norway"/>
            <consortium name="Elixir Norway"/>
        </authorList>
    </citation>
    <scope>NUCLEOTIDE SEQUENCE</scope>
</reference>
<name>A0ABP0TMH0_9BRYO</name>
<feature type="compositionally biased region" description="Polar residues" evidence="1">
    <location>
        <begin position="212"/>
        <end position="221"/>
    </location>
</feature>
<feature type="region of interest" description="Disordered" evidence="1">
    <location>
        <begin position="173"/>
        <end position="197"/>
    </location>
</feature>
<protein>
    <submittedName>
        <fullName evidence="2">Uncharacterized protein</fullName>
    </submittedName>
</protein>
<feature type="compositionally biased region" description="Basic and acidic residues" evidence="1">
    <location>
        <begin position="173"/>
        <end position="183"/>
    </location>
</feature>
<organism evidence="2 3">
    <name type="scientific">Sphagnum troendelagicum</name>
    <dbReference type="NCBI Taxonomy" id="128251"/>
    <lineage>
        <taxon>Eukaryota</taxon>
        <taxon>Viridiplantae</taxon>
        <taxon>Streptophyta</taxon>
        <taxon>Embryophyta</taxon>
        <taxon>Bryophyta</taxon>
        <taxon>Sphagnophytina</taxon>
        <taxon>Sphagnopsida</taxon>
        <taxon>Sphagnales</taxon>
        <taxon>Sphagnaceae</taxon>
        <taxon>Sphagnum</taxon>
    </lineage>
</organism>
<dbReference type="EMBL" id="OZ019904">
    <property type="protein sequence ID" value="CAK9200193.1"/>
    <property type="molecule type" value="Genomic_DNA"/>
</dbReference>
<accession>A0ABP0TMH0</accession>
<keyword evidence="3" id="KW-1185">Reference proteome</keyword>
<evidence type="ECO:0000313" key="2">
    <source>
        <dbReference type="EMBL" id="CAK9200193.1"/>
    </source>
</evidence>
<proteinExistence type="predicted"/>
<gene>
    <name evidence="2" type="ORF">CSSPTR1EN2_LOCUS5314</name>
</gene>
<evidence type="ECO:0000313" key="3">
    <source>
        <dbReference type="Proteomes" id="UP001497512"/>
    </source>
</evidence>
<feature type="region of interest" description="Disordered" evidence="1">
    <location>
        <begin position="212"/>
        <end position="234"/>
    </location>
</feature>
<evidence type="ECO:0000256" key="1">
    <source>
        <dbReference type="SAM" id="MobiDB-lite"/>
    </source>
</evidence>
<sequence length="234" mass="25072">MPAEGVDQTKATPPSCLSDASVLLAATLRYMPDSTAATAMKEEPLLQVWANLVADWNAWEDEEGEAVLIPRPVALQQLTSVNVPLVKPLSLLITVCFNILPEHVVKILSVEEDGSSNITEDGASQGLLTWAEALAGIAESASDTGLSLKSDTKLAVHNCLHLLLEATVDLKVDSETDESHSESGSDNNEDDEDGDSDSKDVFLILLNINSKQAKGSESANSNDEHGETEEEFLE</sequence>
<dbReference type="Proteomes" id="UP001497512">
    <property type="component" value="Chromosome 12"/>
</dbReference>